<evidence type="ECO:0000256" key="1">
    <source>
        <dbReference type="SAM" id="MobiDB-lite"/>
    </source>
</evidence>
<name>A0AA38P2T1_9AGAR</name>
<evidence type="ECO:0000313" key="2">
    <source>
        <dbReference type="EMBL" id="KAJ3835120.1"/>
    </source>
</evidence>
<dbReference type="EMBL" id="MU806445">
    <property type="protein sequence ID" value="KAJ3835120.1"/>
    <property type="molecule type" value="Genomic_DNA"/>
</dbReference>
<organism evidence="2 3">
    <name type="scientific">Lentinula raphanica</name>
    <dbReference type="NCBI Taxonomy" id="153919"/>
    <lineage>
        <taxon>Eukaryota</taxon>
        <taxon>Fungi</taxon>
        <taxon>Dikarya</taxon>
        <taxon>Basidiomycota</taxon>
        <taxon>Agaricomycotina</taxon>
        <taxon>Agaricomycetes</taxon>
        <taxon>Agaricomycetidae</taxon>
        <taxon>Agaricales</taxon>
        <taxon>Marasmiineae</taxon>
        <taxon>Omphalotaceae</taxon>
        <taxon>Lentinula</taxon>
    </lineage>
</organism>
<dbReference type="Proteomes" id="UP001163846">
    <property type="component" value="Unassembled WGS sequence"/>
</dbReference>
<reference evidence="2" key="1">
    <citation type="submission" date="2022-08" db="EMBL/GenBank/DDBJ databases">
        <authorList>
            <consortium name="DOE Joint Genome Institute"/>
            <person name="Min B."/>
            <person name="Riley R."/>
            <person name="Sierra-Patev S."/>
            <person name="Naranjo-Ortiz M."/>
            <person name="Looney B."/>
            <person name="Konkel Z."/>
            <person name="Slot J.C."/>
            <person name="Sakamoto Y."/>
            <person name="Steenwyk J.L."/>
            <person name="Rokas A."/>
            <person name="Carro J."/>
            <person name="Camarero S."/>
            <person name="Ferreira P."/>
            <person name="Molpeceres G."/>
            <person name="Ruiz-Duenas F.J."/>
            <person name="Serrano A."/>
            <person name="Henrissat B."/>
            <person name="Drula E."/>
            <person name="Hughes K.W."/>
            <person name="Mata J.L."/>
            <person name="Ishikawa N.K."/>
            <person name="Vargas-Isla R."/>
            <person name="Ushijima S."/>
            <person name="Smith C.A."/>
            <person name="Ahrendt S."/>
            <person name="Andreopoulos W."/>
            <person name="He G."/>
            <person name="Labutti K."/>
            <person name="Lipzen A."/>
            <person name="Ng V."/>
            <person name="Sandor L."/>
            <person name="Barry K."/>
            <person name="Martinez A.T."/>
            <person name="Xiao Y."/>
            <person name="Gibbons J.G."/>
            <person name="Terashima K."/>
            <person name="Hibbett D.S."/>
            <person name="Grigoriev I.V."/>
        </authorList>
    </citation>
    <scope>NUCLEOTIDE SEQUENCE</scope>
    <source>
        <strain evidence="2">TFB9207</strain>
    </source>
</reference>
<comment type="caution">
    <text evidence="2">The sequence shown here is derived from an EMBL/GenBank/DDBJ whole genome shotgun (WGS) entry which is preliminary data.</text>
</comment>
<protein>
    <submittedName>
        <fullName evidence="2">Uncharacterized protein</fullName>
    </submittedName>
</protein>
<sequence>MSPLPSDVPSSSAAPHLSPPPSLAARLSDDPEQALEFQAVSKQARTLQEVVEQFRNEEINAMEAFRAIRDISSNDPVVSQDYVFQIMDIERETNQFKRDKFKGKEAAVSADQNAVFNEDAANEAAWTSMQAQIQDLDDEQAQLDTGASPQGPEPILQAGRDALVRLLSFLVKPAATTDQEKYIGPILSRQLQGDLPNPWFLHLSERYSKDAQGSLGQPRDSRDPGKLSGYQRFGGCPCGIPEIRGKCNLNPVVSLLAAQPFSDPLPVSLLRLIVKDRFVDFDKVYAALVSFSSSTYDDSRDFGSEYKLVFQSVMTHLASFGMRRGVQSPILIIGSMATAVYVGNSTEPLTISPAMTSFRSVAERVESALQGPKSLAGTKHTLDSAQSTSNLRFRPGYLWSSASSSCNIVPPSITSTMTEPPLPSPPEHLLNNPQILATLHSISSYIKVETPFNVDHWELLLFIHPNQPFVASVIRSLREEFWLFYESEWEEKCKQKVENYVTEEVT</sequence>
<keyword evidence="3" id="KW-1185">Reference proteome</keyword>
<accession>A0AA38P2T1</accession>
<gene>
    <name evidence="2" type="ORF">F5878DRAFT_664158</name>
</gene>
<evidence type="ECO:0000313" key="3">
    <source>
        <dbReference type="Proteomes" id="UP001163846"/>
    </source>
</evidence>
<dbReference type="AlphaFoldDB" id="A0AA38P2T1"/>
<feature type="region of interest" description="Disordered" evidence="1">
    <location>
        <begin position="1"/>
        <end position="31"/>
    </location>
</feature>
<proteinExistence type="predicted"/>